<organism evidence="2">
    <name type="scientific">Anguilla anguilla</name>
    <name type="common">European freshwater eel</name>
    <name type="synonym">Muraena anguilla</name>
    <dbReference type="NCBI Taxonomy" id="7936"/>
    <lineage>
        <taxon>Eukaryota</taxon>
        <taxon>Metazoa</taxon>
        <taxon>Chordata</taxon>
        <taxon>Craniata</taxon>
        <taxon>Vertebrata</taxon>
        <taxon>Euteleostomi</taxon>
        <taxon>Actinopterygii</taxon>
        <taxon>Neopterygii</taxon>
        <taxon>Teleostei</taxon>
        <taxon>Anguilliformes</taxon>
        <taxon>Anguillidae</taxon>
        <taxon>Anguilla</taxon>
    </lineage>
</organism>
<reference evidence="2" key="2">
    <citation type="journal article" date="2015" name="Fish Shellfish Immunol.">
        <title>Early steps in the European eel (Anguilla anguilla)-Vibrio vulnificus interaction in the gills: Role of the RtxA13 toxin.</title>
        <authorList>
            <person name="Callol A."/>
            <person name="Pajuelo D."/>
            <person name="Ebbesson L."/>
            <person name="Teles M."/>
            <person name="MacKenzie S."/>
            <person name="Amaro C."/>
        </authorList>
    </citation>
    <scope>NUCLEOTIDE SEQUENCE</scope>
</reference>
<reference evidence="2" key="1">
    <citation type="submission" date="2014-11" db="EMBL/GenBank/DDBJ databases">
        <authorList>
            <person name="Amaro Gonzalez C."/>
        </authorList>
    </citation>
    <scope>NUCLEOTIDE SEQUENCE</scope>
</reference>
<dbReference type="EMBL" id="GBXM01022576">
    <property type="protein sequence ID" value="JAH86001.1"/>
    <property type="molecule type" value="Transcribed_RNA"/>
</dbReference>
<evidence type="ECO:0000256" key="1">
    <source>
        <dbReference type="SAM" id="MobiDB-lite"/>
    </source>
</evidence>
<feature type="region of interest" description="Disordered" evidence="1">
    <location>
        <begin position="1"/>
        <end position="31"/>
    </location>
</feature>
<name>A0A0E9W6R4_ANGAN</name>
<sequence length="31" mass="3477">MTSENQPHMLIKLHKWPTNSQKSSGISGLIL</sequence>
<protein>
    <submittedName>
        <fullName evidence="2">Uncharacterized protein</fullName>
    </submittedName>
</protein>
<evidence type="ECO:0000313" key="2">
    <source>
        <dbReference type="EMBL" id="JAH86001.1"/>
    </source>
</evidence>
<feature type="compositionally biased region" description="Polar residues" evidence="1">
    <location>
        <begin position="17"/>
        <end position="31"/>
    </location>
</feature>
<dbReference type="AlphaFoldDB" id="A0A0E9W6R4"/>
<accession>A0A0E9W6R4</accession>
<proteinExistence type="predicted"/>